<keyword evidence="5" id="KW-0804">Transcription</keyword>
<dbReference type="GeneID" id="81366331"/>
<dbReference type="PANTHER" id="PTHR31313">
    <property type="entry name" value="TY1 ENHANCER ACTIVATOR"/>
    <property type="match status" value="1"/>
</dbReference>
<dbReference type="EMBL" id="JAPZBU010000004">
    <property type="protein sequence ID" value="KAJ5408831.1"/>
    <property type="molecule type" value="Genomic_DNA"/>
</dbReference>
<dbReference type="SMART" id="SM00906">
    <property type="entry name" value="Fungal_trans"/>
    <property type="match status" value="1"/>
</dbReference>
<accession>A0A9W9W9C7</accession>
<evidence type="ECO:0000259" key="7">
    <source>
        <dbReference type="SMART" id="SM00906"/>
    </source>
</evidence>
<dbReference type="PANTHER" id="PTHR31313:SF85">
    <property type="entry name" value="ZN(II)2CYS6 TRANSCRIPTION FACTOR (EUROFUNG)"/>
    <property type="match status" value="1"/>
</dbReference>
<dbReference type="InterPro" id="IPR007219">
    <property type="entry name" value="XnlR_reg_dom"/>
</dbReference>
<feature type="domain" description="Xylanolytic transcriptional activator regulatory" evidence="7">
    <location>
        <begin position="244"/>
        <end position="323"/>
    </location>
</feature>
<keyword evidence="9" id="KW-1185">Reference proteome</keyword>
<evidence type="ECO:0000256" key="1">
    <source>
        <dbReference type="ARBA" id="ARBA00022723"/>
    </source>
</evidence>
<protein>
    <recommendedName>
        <fullName evidence="7">Xylanolytic transcriptional activator regulatory domain-containing protein</fullName>
    </recommendedName>
</protein>
<evidence type="ECO:0000313" key="8">
    <source>
        <dbReference type="EMBL" id="KAJ5408831.1"/>
    </source>
</evidence>
<dbReference type="GO" id="GO:0008270">
    <property type="term" value="F:zinc ion binding"/>
    <property type="evidence" value="ECO:0007669"/>
    <property type="project" value="InterPro"/>
</dbReference>
<dbReference type="Proteomes" id="UP001147747">
    <property type="component" value="Unassembled WGS sequence"/>
</dbReference>
<name>A0A9W9W9C7_9EURO</name>
<evidence type="ECO:0000256" key="6">
    <source>
        <dbReference type="ARBA" id="ARBA00023242"/>
    </source>
</evidence>
<keyword evidence="4" id="KW-0238">DNA-binding</keyword>
<keyword evidence="2" id="KW-0862">Zinc</keyword>
<evidence type="ECO:0000256" key="4">
    <source>
        <dbReference type="ARBA" id="ARBA00023125"/>
    </source>
</evidence>
<sequence length="654" mass="74378">MDSDARDRRLADLVSQLDLNGPEPDDMTRATTLTSPSRFSEDKLHDIANDVSYDGGAQFSIDKEGRQHYFGATSRFHPIPENDHQFEAGVESNEPETQEIEIYHRKWLYSNARFQSAWENTAHSNMSQYTDVDPSICSSLLEVYWSWQAPLHNCIYRRSFYRDMALGGPCFSRFLLNVIFAHACRHMPEDDPRFAPFERGETFLRDAMLLLIEEMQQSKPRIPTIQGLLILGGRQCAVGKSSEGWLYTGMAIRMMTDLGLHIHRSKASLVKEYEPDDLEVRKRLFLSVYAWDKSISLSLGRPPSLKNMPYDPSALLDLSDEEDLWQPPHLLETDKVYPKTKCHSTLTFIHFCNLAQIINESYDTVYNNSTRNINPNVVFELEEKLVNFHQQLPTELRIEQGASLQSCIPPHILCLNILCHTLSILLYRPFFIWCWDEELRQHPLALRAKTVCTEQAADVNDLFRAYGRLYNFQYQSYLVSYCVYTAATIDVRLVRHEDKALAETATNRLAITLRMLETEVKQTPGIKRSIEIIRSQIGVPLASGEQGQPRVSSEVPNSSFLDRERSTGMPPQPMIDALPQATSPVQTASDTGLYVSPAEFVVTGTSQLPLSEGLGVAMDSNLPLGSEWADWSMDDSGGGFVPDMAYWTPFEQQF</sequence>
<dbReference type="AlphaFoldDB" id="A0A9W9W9C7"/>
<dbReference type="OrthoDB" id="4161332at2759"/>
<gene>
    <name evidence="8" type="ORF">N7509_002714</name>
</gene>
<dbReference type="RefSeq" id="XP_056493146.1">
    <property type="nucleotide sequence ID" value="XM_056627351.1"/>
</dbReference>
<reference evidence="8" key="2">
    <citation type="journal article" date="2023" name="IMA Fungus">
        <title>Comparative genomic study of the Penicillium genus elucidates a diverse pangenome and 15 lateral gene transfer events.</title>
        <authorList>
            <person name="Petersen C."/>
            <person name="Sorensen T."/>
            <person name="Nielsen M.R."/>
            <person name="Sondergaard T.E."/>
            <person name="Sorensen J.L."/>
            <person name="Fitzpatrick D.A."/>
            <person name="Frisvad J.C."/>
            <person name="Nielsen K.L."/>
        </authorList>
    </citation>
    <scope>NUCLEOTIDE SEQUENCE</scope>
    <source>
        <strain evidence="8">IBT 29677</strain>
    </source>
</reference>
<comment type="caution">
    <text evidence="8">The sequence shown here is derived from an EMBL/GenBank/DDBJ whole genome shotgun (WGS) entry which is preliminary data.</text>
</comment>
<dbReference type="CDD" id="cd12148">
    <property type="entry name" value="fungal_TF_MHR"/>
    <property type="match status" value="1"/>
</dbReference>
<evidence type="ECO:0000256" key="5">
    <source>
        <dbReference type="ARBA" id="ARBA00023163"/>
    </source>
</evidence>
<organism evidence="8 9">
    <name type="scientific">Penicillium cosmopolitanum</name>
    <dbReference type="NCBI Taxonomy" id="1131564"/>
    <lineage>
        <taxon>Eukaryota</taxon>
        <taxon>Fungi</taxon>
        <taxon>Dikarya</taxon>
        <taxon>Ascomycota</taxon>
        <taxon>Pezizomycotina</taxon>
        <taxon>Eurotiomycetes</taxon>
        <taxon>Eurotiomycetidae</taxon>
        <taxon>Eurotiales</taxon>
        <taxon>Aspergillaceae</taxon>
        <taxon>Penicillium</taxon>
    </lineage>
</organism>
<dbReference type="GO" id="GO:0006351">
    <property type="term" value="P:DNA-templated transcription"/>
    <property type="evidence" value="ECO:0007669"/>
    <property type="project" value="InterPro"/>
</dbReference>
<evidence type="ECO:0000313" key="9">
    <source>
        <dbReference type="Proteomes" id="UP001147747"/>
    </source>
</evidence>
<evidence type="ECO:0000256" key="2">
    <source>
        <dbReference type="ARBA" id="ARBA00022833"/>
    </source>
</evidence>
<reference evidence="8" key="1">
    <citation type="submission" date="2022-12" db="EMBL/GenBank/DDBJ databases">
        <authorList>
            <person name="Petersen C."/>
        </authorList>
    </citation>
    <scope>NUCLEOTIDE SEQUENCE</scope>
    <source>
        <strain evidence="8">IBT 29677</strain>
    </source>
</reference>
<keyword evidence="3" id="KW-0805">Transcription regulation</keyword>
<dbReference type="GO" id="GO:0003677">
    <property type="term" value="F:DNA binding"/>
    <property type="evidence" value="ECO:0007669"/>
    <property type="project" value="UniProtKB-KW"/>
</dbReference>
<proteinExistence type="predicted"/>
<dbReference type="InterPro" id="IPR051615">
    <property type="entry name" value="Transcr_Regulatory_Elem"/>
</dbReference>
<keyword evidence="1" id="KW-0479">Metal-binding</keyword>
<evidence type="ECO:0000256" key="3">
    <source>
        <dbReference type="ARBA" id="ARBA00023015"/>
    </source>
</evidence>
<dbReference type="Pfam" id="PF04082">
    <property type="entry name" value="Fungal_trans"/>
    <property type="match status" value="1"/>
</dbReference>
<keyword evidence="6" id="KW-0539">Nucleus</keyword>